<organism evidence="2 3">
    <name type="scientific">Austropuccinia psidii MF-1</name>
    <dbReference type="NCBI Taxonomy" id="1389203"/>
    <lineage>
        <taxon>Eukaryota</taxon>
        <taxon>Fungi</taxon>
        <taxon>Dikarya</taxon>
        <taxon>Basidiomycota</taxon>
        <taxon>Pucciniomycotina</taxon>
        <taxon>Pucciniomycetes</taxon>
        <taxon>Pucciniales</taxon>
        <taxon>Sphaerophragmiaceae</taxon>
        <taxon>Austropuccinia</taxon>
    </lineage>
</organism>
<dbReference type="EMBL" id="AVOT02017638">
    <property type="protein sequence ID" value="MBW0503907.1"/>
    <property type="molecule type" value="Genomic_DNA"/>
</dbReference>
<dbReference type="Proteomes" id="UP000765509">
    <property type="component" value="Unassembled WGS sequence"/>
</dbReference>
<feature type="signal peptide" evidence="1">
    <location>
        <begin position="1"/>
        <end position="22"/>
    </location>
</feature>
<comment type="caution">
    <text evidence="2">The sequence shown here is derived from an EMBL/GenBank/DDBJ whole genome shotgun (WGS) entry which is preliminary data.</text>
</comment>
<gene>
    <name evidence="2" type="ORF">O181_043622</name>
</gene>
<evidence type="ECO:0000256" key="1">
    <source>
        <dbReference type="SAM" id="SignalP"/>
    </source>
</evidence>
<evidence type="ECO:0000313" key="3">
    <source>
        <dbReference type="Proteomes" id="UP000765509"/>
    </source>
</evidence>
<dbReference type="AlphaFoldDB" id="A0A9Q3HH07"/>
<proteinExistence type="predicted"/>
<keyword evidence="1" id="KW-0732">Signal</keyword>
<accession>A0A9Q3HH07</accession>
<keyword evidence="3" id="KW-1185">Reference proteome</keyword>
<feature type="chain" id="PRO_5040248871" evidence="1">
    <location>
        <begin position="23"/>
        <end position="348"/>
    </location>
</feature>
<reference evidence="2" key="1">
    <citation type="submission" date="2021-03" db="EMBL/GenBank/DDBJ databases">
        <title>Draft genome sequence of rust myrtle Austropuccinia psidii MF-1, a brazilian biotype.</title>
        <authorList>
            <person name="Quecine M.C."/>
            <person name="Pachon D.M.R."/>
            <person name="Bonatelli M.L."/>
            <person name="Correr F.H."/>
            <person name="Franceschini L.M."/>
            <person name="Leite T.F."/>
            <person name="Margarido G.R.A."/>
            <person name="Almeida C.A."/>
            <person name="Ferrarezi J.A."/>
            <person name="Labate C.A."/>
        </authorList>
    </citation>
    <scope>NUCLEOTIDE SEQUENCE</scope>
    <source>
        <strain evidence="2">MF-1</strain>
    </source>
</reference>
<sequence length="348" mass="39270">MPHLHLTFRLLAHFVLLTFVHSTIERTTQELFPQVASSVRDGGGLDLTQGVSSIANDKAVSSHSNSQVKGALHPNDEHATFSHQKTNLYQQNSFSIPFEPISTDARLNQPSIDSVNYQDLAKFRPIRNENDNIVGPSVITSLSAAEALILLKANVFAANRVLENLGLAEDVQKNLVFLHRVSPDFGKKYFVNHHLGEAFNLLTLTIGTTFAHIEHIKSLNPSLFYQRTAFIAQKRAWVLWKAVWGLTLTGNAESKSMLEAGSIADIDAKMISFIKKLLSLGAYDKDSDRLNEILWFLTDIWFESWTKRNEIPWSKSYDQVYKAHINDEIVEEWKVSCDNHSTSSYIKT</sequence>
<name>A0A9Q3HH07_9BASI</name>
<protein>
    <submittedName>
        <fullName evidence="2">Uncharacterized protein</fullName>
    </submittedName>
</protein>
<evidence type="ECO:0000313" key="2">
    <source>
        <dbReference type="EMBL" id="MBW0503907.1"/>
    </source>
</evidence>